<dbReference type="EMBL" id="SZYD01000014">
    <property type="protein sequence ID" value="KAD4178382.1"/>
    <property type="molecule type" value="Genomic_DNA"/>
</dbReference>
<organism evidence="1 2">
    <name type="scientific">Mikania micrantha</name>
    <name type="common">bitter vine</name>
    <dbReference type="NCBI Taxonomy" id="192012"/>
    <lineage>
        <taxon>Eukaryota</taxon>
        <taxon>Viridiplantae</taxon>
        <taxon>Streptophyta</taxon>
        <taxon>Embryophyta</taxon>
        <taxon>Tracheophyta</taxon>
        <taxon>Spermatophyta</taxon>
        <taxon>Magnoliopsida</taxon>
        <taxon>eudicotyledons</taxon>
        <taxon>Gunneridae</taxon>
        <taxon>Pentapetalae</taxon>
        <taxon>asterids</taxon>
        <taxon>campanulids</taxon>
        <taxon>Asterales</taxon>
        <taxon>Asteraceae</taxon>
        <taxon>Asteroideae</taxon>
        <taxon>Heliantheae alliance</taxon>
        <taxon>Eupatorieae</taxon>
        <taxon>Mikania</taxon>
    </lineage>
</organism>
<protein>
    <submittedName>
        <fullName evidence="1">Uncharacterized protein</fullName>
    </submittedName>
</protein>
<comment type="caution">
    <text evidence="1">The sequence shown here is derived from an EMBL/GenBank/DDBJ whole genome shotgun (WGS) entry which is preliminary data.</text>
</comment>
<keyword evidence="2" id="KW-1185">Reference proteome</keyword>
<dbReference type="Proteomes" id="UP000326396">
    <property type="component" value="Linkage Group LG4"/>
</dbReference>
<dbReference type="AlphaFoldDB" id="A0A5N6MYC2"/>
<evidence type="ECO:0000313" key="1">
    <source>
        <dbReference type="EMBL" id="KAD4178382.1"/>
    </source>
</evidence>
<reference evidence="1 2" key="1">
    <citation type="submission" date="2019-05" db="EMBL/GenBank/DDBJ databases">
        <title>Mikania micrantha, genome provides insights into the molecular mechanism of rapid growth.</title>
        <authorList>
            <person name="Liu B."/>
        </authorList>
    </citation>
    <scope>NUCLEOTIDE SEQUENCE [LARGE SCALE GENOMIC DNA]</scope>
    <source>
        <strain evidence="1">NLD-2019</strain>
        <tissue evidence="1">Leaf</tissue>
    </source>
</reference>
<accession>A0A5N6MYC2</accession>
<name>A0A5N6MYC2_9ASTR</name>
<gene>
    <name evidence="1" type="ORF">E3N88_26973</name>
</gene>
<proteinExistence type="predicted"/>
<evidence type="ECO:0000313" key="2">
    <source>
        <dbReference type="Proteomes" id="UP000326396"/>
    </source>
</evidence>
<sequence>MVIGIQLDIKIIFWKDRSLHHFSSGLVKKCTSRSELPLKLEVQLTLESGGSSVGSGVCFEALHFWVELGGPTLDYTEQVAKIIVLVNQADNKGNETSSYGVGDIYPFKNLHSSDNETALELNTLNFFDNFEISSLNGINPDDDGREMMSPKVLTSSNSSSDATCPFGFVEAVFSIQQPPDFTTGNGVADSVSRQPAGPVPIRIYAGNFRGLKLNIKES</sequence>